<dbReference type="GO" id="GO:0015035">
    <property type="term" value="F:protein-disulfide reductase activity"/>
    <property type="evidence" value="ECO:0007669"/>
    <property type="project" value="InterPro"/>
</dbReference>
<dbReference type="GO" id="GO:0030755">
    <property type="term" value="F:quercetin 3-O-methyltransferase activity"/>
    <property type="evidence" value="ECO:0007669"/>
    <property type="project" value="UniProtKB-EC"/>
</dbReference>
<gene>
    <name evidence="10" type="primary">COMT1</name>
    <name evidence="10" type="ORF">AXF42_Ash012060</name>
</gene>
<dbReference type="InterPro" id="IPR036390">
    <property type="entry name" value="WH_DNA-bd_sf"/>
</dbReference>
<dbReference type="FunFam" id="1.10.10.10:FF:000357">
    <property type="entry name" value="Caffeic acid 3-O-methyltransferase"/>
    <property type="match status" value="1"/>
</dbReference>
<dbReference type="PROSITE" id="PS51352">
    <property type="entry name" value="THIOREDOXIN_2"/>
    <property type="match status" value="1"/>
</dbReference>
<dbReference type="Proteomes" id="UP000236161">
    <property type="component" value="Unassembled WGS sequence"/>
</dbReference>
<dbReference type="SUPFAM" id="SSF53335">
    <property type="entry name" value="S-adenosyl-L-methionine-dependent methyltransferases"/>
    <property type="match status" value="1"/>
</dbReference>
<keyword evidence="5" id="KW-0809">Transit peptide</keyword>
<keyword evidence="4" id="KW-0949">S-adenosyl-L-methionine</keyword>
<dbReference type="EMBL" id="KZ451978">
    <property type="protein sequence ID" value="PKA55768.1"/>
    <property type="molecule type" value="Genomic_DNA"/>
</dbReference>
<evidence type="ECO:0000256" key="3">
    <source>
        <dbReference type="ARBA" id="ARBA00022679"/>
    </source>
</evidence>
<feature type="domain" description="Thioredoxin" evidence="9">
    <location>
        <begin position="69"/>
        <end position="186"/>
    </location>
</feature>
<dbReference type="PROSITE" id="PS00194">
    <property type="entry name" value="THIOREDOXIN_1"/>
    <property type="match status" value="1"/>
</dbReference>
<evidence type="ECO:0000256" key="8">
    <source>
        <dbReference type="ARBA" id="ARBA00023284"/>
    </source>
</evidence>
<evidence type="ECO:0000256" key="6">
    <source>
        <dbReference type="ARBA" id="ARBA00022982"/>
    </source>
</evidence>
<organism evidence="10 11">
    <name type="scientific">Apostasia shenzhenica</name>
    <dbReference type="NCBI Taxonomy" id="1088818"/>
    <lineage>
        <taxon>Eukaryota</taxon>
        <taxon>Viridiplantae</taxon>
        <taxon>Streptophyta</taxon>
        <taxon>Embryophyta</taxon>
        <taxon>Tracheophyta</taxon>
        <taxon>Spermatophyta</taxon>
        <taxon>Magnoliopsida</taxon>
        <taxon>Liliopsida</taxon>
        <taxon>Asparagales</taxon>
        <taxon>Orchidaceae</taxon>
        <taxon>Apostasioideae</taxon>
        <taxon>Apostasia</taxon>
    </lineage>
</organism>
<dbReference type="GO" id="GO:0008171">
    <property type="term" value="F:O-methyltransferase activity"/>
    <property type="evidence" value="ECO:0007669"/>
    <property type="project" value="InterPro"/>
</dbReference>
<sequence length="537" mass="58880">MAAPVLASMAVPRPCIVLPMSSAASRDGIVPVSAAAGRWRSGMLPGFSGLRASVSREMLKPASMVIRRAKVVCEAQDTTVEVPDVTEETWQSLVMECDKTVLVEFWAPWCEPCSTIHPVIGSVSAAYAGMIKCFKINTDENPEITAKYEIRSIPTVVIFKNGEKMEKVIGAVPESTLISFIEGYLDRNSYPSQPMETYKEEEEPFLRAMSLMSMSAIGTVVKAIIELGVLDIIAAAGPGAGISLQDIVAQLNTTKPIASADALERMLKFLVNYSILKCRDEVDDKGQSRRLYGLEPVYQFLLKSRDGMSLAPLLLHEQNLALTTAWHHLKVAVTEGDVPFDHVHGTNVNDHRVRHFDTLGRLFHQAMAENTAILMNKILETYKGFEEIAELLDVGGGYGATLALILSRYPHIKGINFDLPYVISEAKLIPGVEHVSGDMFISIPTAKTIFLKILKNCWKALPENGKVLIAEFVLPSVPKANLEAQVVHHIDLCMLAYTSGGKERTKEEFENLATEAGFTGLSITSTIVAFTIIELSK</sequence>
<dbReference type="EC" id="2.1.1.76" evidence="10"/>
<dbReference type="PROSITE" id="PS51683">
    <property type="entry name" value="SAM_OMT_II"/>
    <property type="match status" value="1"/>
</dbReference>
<evidence type="ECO:0000256" key="4">
    <source>
        <dbReference type="ARBA" id="ARBA00022691"/>
    </source>
</evidence>
<evidence type="ECO:0000313" key="11">
    <source>
        <dbReference type="Proteomes" id="UP000236161"/>
    </source>
</evidence>
<keyword evidence="6" id="KW-0249">Electron transport</keyword>
<dbReference type="NCBIfam" id="TIGR01068">
    <property type="entry name" value="thioredoxin"/>
    <property type="match status" value="1"/>
</dbReference>
<keyword evidence="8" id="KW-0676">Redox-active center</keyword>
<dbReference type="InterPro" id="IPR029063">
    <property type="entry name" value="SAM-dependent_MTases_sf"/>
</dbReference>
<evidence type="ECO:0000313" key="10">
    <source>
        <dbReference type="EMBL" id="PKA55768.1"/>
    </source>
</evidence>
<protein>
    <submittedName>
        <fullName evidence="10">Caffeic acid 3-O-methyltransferase</fullName>
        <ecNumber evidence="10">2.1.1.76</ecNumber>
    </submittedName>
</protein>
<dbReference type="InterPro" id="IPR013766">
    <property type="entry name" value="Thioredoxin_domain"/>
</dbReference>
<dbReference type="InterPro" id="IPR001077">
    <property type="entry name" value="COMT_C"/>
</dbReference>
<reference evidence="10 11" key="1">
    <citation type="journal article" date="2017" name="Nature">
        <title>The Apostasia genome and the evolution of orchids.</title>
        <authorList>
            <person name="Zhang G.Q."/>
            <person name="Liu K.W."/>
            <person name="Li Z."/>
            <person name="Lohaus R."/>
            <person name="Hsiao Y.Y."/>
            <person name="Niu S.C."/>
            <person name="Wang J.Y."/>
            <person name="Lin Y.C."/>
            <person name="Xu Q."/>
            <person name="Chen L.J."/>
            <person name="Yoshida K."/>
            <person name="Fujiwara S."/>
            <person name="Wang Z.W."/>
            <person name="Zhang Y.Q."/>
            <person name="Mitsuda N."/>
            <person name="Wang M."/>
            <person name="Liu G.H."/>
            <person name="Pecoraro L."/>
            <person name="Huang H.X."/>
            <person name="Xiao X.J."/>
            <person name="Lin M."/>
            <person name="Wu X.Y."/>
            <person name="Wu W.L."/>
            <person name="Chen Y.Y."/>
            <person name="Chang S.B."/>
            <person name="Sakamoto S."/>
            <person name="Ohme-Takagi M."/>
            <person name="Yagi M."/>
            <person name="Zeng S.J."/>
            <person name="Shen C.Y."/>
            <person name="Yeh C.M."/>
            <person name="Luo Y.B."/>
            <person name="Tsai W.C."/>
            <person name="Van de Peer Y."/>
            <person name="Liu Z.J."/>
        </authorList>
    </citation>
    <scope>NUCLEOTIDE SEQUENCE [LARGE SCALE GENOMIC DNA]</scope>
    <source>
        <strain evidence="11">cv. Shenzhen</strain>
        <tissue evidence="10">Stem</tissue>
    </source>
</reference>
<dbReference type="InterPro" id="IPR017937">
    <property type="entry name" value="Thioredoxin_CS"/>
</dbReference>
<dbReference type="InterPro" id="IPR005746">
    <property type="entry name" value="Thioredoxin"/>
</dbReference>
<dbReference type="Pfam" id="PF08100">
    <property type="entry name" value="Dimerisation"/>
    <property type="match status" value="1"/>
</dbReference>
<dbReference type="Gene3D" id="1.10.10.10">
    <property type="entry name" value="Winged helix-like DNA-binding domain superfamily/Winged helix DNA-binding domain"/>
    <property type="match status" value="1"/>
</dbReference>
<dbReference type="SUPFAM" id="SSF52833">
    <property type="entry name" value="Thioredoxin-like"/>
    <property type="match status" value="1"/>
</dbReference>
<dbReference type="InterPro" id="IPR012967">
    <property type="entry name" value="COMT_dimerisation"/>
</dbReference>
<dbReference type="Pfam" id="PF00891">
    <property type="entry name" value="Methyltransf_2"/>
    <property type="match status" value="1"/>
</dbReference>
<proteinExistence type="predicted"/>
<dbReference type="SUPFAM" id="SSF46785">
    <property type="entry name" value="Winged helix' DNA-binding domain"/>
    <property type="match status" value="1"/>
</dbReference>
<dbReference type="Gene3D" id="3.40.50.150">
    <property type="entry name" value="Vaccinia Virus protein VP39"/>
    <property type="match status" value="1"/>
</dbReference>
<dbReference type="Gene3D" id="3.40.30.10">
    <property type="entry name" value="Glutaredoxin"/>
    <property type="match status" value="1"/>
</dbReference>
<dbReference type="Pfam" id="PF00085">
    <property type="entry name" value="Thioredoxin"/>
    <property type="match status" value="1"/>
</dbReference>
<keyword evidence="11" id="KW-1185">Reference proteome</keyword>
<evidence type="ECO:0000259" key="9">
    <source>
        <dbReference type="PROSITE" id="PS51352"/>
    </source>
</evidence>
<evidence type="ECO:0000256" key="1">
    <source>
        <dbReference type="ARBA" id="ARBA00022448"/>
    </source>
</evidence>
<dbReference type="CDD" id="cd02947">
    <property type="entry name" value="TRX_family"/>
    <property type="match status" value="1"/>
</dbReference>
<accession>A0A2I0AJP8</accession>
<name>A0A2I0AJP8_9ASPA</name>
<dbReference type="FunFam" id="3.40.30.10:FF:000001">
    <property type="entry name" value="Thioredoxin"/>
    <property type="match status" value="1"/>
</dbReference>
<evidence type="ECO:0000256" key="2">
    <source>
        <dbReference type="ARBA" id="ARBA00022603"/>
    </source>
</evidence>
<dbReference type="AlphaFoldDB" id="A0A2I0AJP8"/>
<keyword evidence="3 10" id="KW-0808">Transferase</keyword>
<dbReference type="STRING" id="1088818.A0A2I0AJP8"/>
<dbReference type="OrthoDB" id="1606438at2759"/>
<keyword evidence="7" id="KW-1015">Disulfide bond</keyword>
<keyword evidence="2 10" id="KW-0489">Methyltransferase</keyword>
<dbReference type="PANTHER" id="PTHR11746">
    <property type="entry name" value="O-METHYLTRANSFERASE"/>
    <property type="match status" value="1"/>
</dbReference>
<dbReference type="InterPro" id="IPR036388">
    <property type="entry name" value="WH-like_DNA-bd_sf"/>
</dbReference>
<evidence type="ECO:0000256" key="7">
    <source>
        <dbReference type="ARBA" id="ARBA00023157"/>
    </source>
</evidence>
<dbReference type="InterPro" id="IPR036249">
    <property type="entry name" value="Thioredoxin-like_sf"/>
</dbReference>
<dbReference type="GO" id="GO:0046983">
    <property type="term" value="F:protein dimerization activity"/>
    <property type="evidence" value="ECO:0007669"/>
    <property type="project" value="InterPro"/>
</dbReference>
<keyword evidence="1" id="KW-0813">Transport</keyword>
<dbReference type="GO" id="GO:0032259">
    <property type="term" value="P:methylation"/>
    <property type="evidence" value="ECO:0007669"/>
    <property type="project" value="UniProtKB-KW"/>
</dbReference>
<dbReference type="PRINTS" id="PR00421">
    <property type="entry name" value="THIOREDOXIN"/>
</dbReference>
<dbReference type="InterPro" id="IPR016461">
    <property type="entry name" value="COMT-like"/>
</dbReference>
<evidence type="ECO:0000256" key="5">
    <source>
        <dbReference type="ARBA" id="ARBA00022946"/>
    </source>
</evidence>